<dbReference type="Proteomes" id="UP000002440">
    <property type="component" value="Chromosome"/>
</dbReference>
<dbReference type="eggNOG" id="ENOG5030IJ4">
    <property type="taxonomic scope" value="Bacteria"/>
</dbReference>
<dbReference type="STRING" id="265072.Mfla_0308"/>
<reference evidence="1 2" key="1">
    <citation type="submission" date="2006-03" db="EMBL/GenBank/DDBJ databases">
        <title>Complete sequence of Methylobacillus flagellatus KT.</title>
        <authorList>
            <consortium name="US DOE Joint Genome Institute"/>
            <person name="Copeland A."/>
            <person name="Lucas S."/>
            <person name="Lapidus A."/>
            <person name="Barry K."/>
            <person name="Detter J.C."/>
            <person name="Glavina del Rio T."/>
            <person name="Hammon N."/>
            <person name="Israni S."/>
            <person name="Dalin E."/>
            <person name="Tice H."/>
            <person name="Pitluck S."/>
            <person name="Brettin T."/>
            <person name="Bruce D."/>
            <person name="Han C."/>
            <person name="Tapia R."/>
            <person name="Saunders E."/>
            <person name="Gilna P."/>
            <person name="Schmutz J."/>
            <person name="Larimer F."/>
            <person name="Land M."/>
            <person name="Kyrpides N."/>
            <person name="Anderson I."/>
            <person name="Richardson P."/>
        </authorList>
    </citation>
    <scope>NUCLEOTIDE SEQUENCE [LARGE SCALE GENOMIC DNA]</scope>
    <source>
        <strain evidence="2">KT / ATCC 51484 / DSM 6875</strain>
    </source>
</reference>
<evidence type="ECO:0000313" key="1">
    <source>
        <dbReference type="EMBL" id="ABE48579.1"/>
    </source>
</evidence>
<proteinExistence type="predicted"/>
<name>Q1H4K8_METFK</name>
<organism evidence="1 2">
    <name type="scientific">Methylobacillus flagellatus (strain ATCC 51484 / DSM 6875 / VKM B-1610 / KT)</name>
    <dbReference type="NCBI Taxonomy" id="265072"/>
    <lineage>
        <taxon>Bacteria</taxon>
        <taxon>Pseudomonadati</taxon>
        <taxon>Pseudomonadota</taxon>
        <taxon>Betaproteobacteria</taxon>
        <taxon>Nitrosomonadales</taxon>
        <taxon>Methylophilaceae</taxon>
        <taxon>Methylobacillus</taxon>
    </lineage>
</organism>
<dbReference type="KEGG" id="mfa:Mfla_0308"/>
<gene>
    <name evidence="1" type="ordered locus">Mfla_0308</name>
</gene>
<sequence length="262" mass="29114">MELLNSSWLIRMIEKAGPRPIDKLLSVYTLLETWLHAPGIRQGVNEEYSNNSLMFQSCPALTSYLVSLAIAAKLKNPATVVTQMMILLQGAIAEELRNPEMGALLAAQQAAKVVVKDATPSIMVRADEAIRASGYAATFLACTILAVHFLPSKNSAPVHNAQQDVGYQQVTLLSSIDPELLLKAFALRKSMEAGTCPTPNFFSMPKEQISVYMDIVHARLSNNPDIDNKRLSTFLAWYDQQRAWECYPKSQIKQRFISRIGV</sequence>
<protein>
    <submittedName>
        <fullName evidence="1">Uncharacterized protein</fullName>
    </submittedName>
</protein>
<evidence type="ECO:0000313" key="2">
    <source>
        <dbReference type="Proteomes" id="UP000002440"/>
    </source>
</evidence>
<dbReference type="RefSeq" id="WP_011478676.1">
    <property type="nucleotide sequence ID" value="NC_007947.1"/>
</dbReference>
<dbReference type="HOGENOM" id="CLU_1265715_0_0_4"/>
<accession>Q1H4K8</accession>
<dbReference type="EMBL" id="CP000284">
    <property type="protein sequence ID" value="ABE48579.1"/>
    <property type="molecule type" value="Genomic_DNA"/>
</dbReference>
<keyword evidence="2" id="KW-1185">Reference proteome</keyword>
<dbReference type="AlphaFoldDB" id="Q1H4K8"/>